<comment type="caution">
    <text evidence="1">The sequence shown here is derived from an EMBL/GenBank/DDBJ whole genome shotgun (WGS) entry which is preliminary data.</text>
</comment>
<dbReference type="OrthoDB" id="8481409at2"/>
<proteinExistence type="predicted"/>
<keyword evidence="2" id="KW-1185">Reference proteome</keyword>
<dbReference type="PATRIC" id="fig|452.5.peg.2791"/>
<reference evidence="1 2" key="1">
    <citation type="submission" date="2015-11" db="EMBL/GenBank/DDBJ databases">
        <title>Genomic analysis of 38 Legionella species identifies large and diverse effector repertoires.</title>
        <authorList>
            <person name="Burstein D."/>
            <person name="Amaro F."/>
            <person name="Zusman T."/>
            <person name="Lifshitz Z."/>
            <person name="Cohen O."/>
            <person name="Gilbert J.A."/>
            <person name="Pupko T."/>
            <person name="Shuman H.A."/>
            <person name="Segal G."/>
        </authorList>
    </citation>
    <scope>NUCLEOTIDE SEQUENCE [LARGE SCALE GENOMIC DNA]</scope>
    <source>
        <strain evidence="1 2">Mt.St.Helens-9</strain>
    </source>
</reference>
<evidence type="ECO:0000313" key="2">
    <source>
        <dbReference type="Proteomes" id="UP000054877"/>
    </source>
</evidence>
<name>A0A0W0YYE4_LEGSP</name>
<evidence type="ECO:0000313" key="1">
    <source>
        <dbReference type="EMBL" id="KTD61892.1"/>
    </source>
</evidence>
<dbReference type="Proteomes" id="UP000054877">
    <property type="component" value="Unassembled WGS sequence"/>
</dbReference>
<dbReference type="EMBL" id="LNYX01000031">
    <property type="protein sequence ID" value="KTD61892.1"/>
    <property type="molecule type" value="Genomic_DNA"/>
</dbReference>
<organism evidence="1 2">
    <name type="scientific">Legionella spiritensis</name>
    <dbReference type="NCBI Taxonomy" id="452"/>
    <lineage>
        <taxon>Bacteria</taxon>
        <taxon>Pseudomonadati</taxon>
        <taxon>Pseudomonadota</taxon>
        <taxon>Gammaproteobacteria</taxon>
        <taxon>Legionellales</taxon>
        <taxon>Legionellaceae</taxon>
        <taxon>Legionella</taxon>
    </lineage>
</organism>
<dbReference type="STRING" id="452.Lspi_2522"/>
<dbReference type="AlphaFoldDB" id="A0A0W0YYE4"/>
<sequence length="104" mass="12129">MTELNNRVNAQRQILKIINSKQWQHEPLISLSHKAIERWINKNSIPYESELASIIYKASEGLFALANKSQEHISDEYLKLSKKVKDMMREIEIELEKHQLGGRG</sequence>
<protein>
    <submittedName>
        <fullName evidence="1">Uncharacterized protein</fullName>
    </submittedName>
</protein>
<accession>A0A0W0YYE4</accession>
<gene>
    <name evidence="1" type="ORF">Lspi_2522</name>
</gene>
<dbReference type="RefSeq" id="WP_058484406.1">
    <property type="nucleotide sequence ID" value="NZ_CAAAII010000006.1"/>
</dbReference>